<dbReference type="Proteomes" id="UP000626109">
    <property type="component" value="Unassembled WGS sequence"/>
</dbReference>
<evidence type="ECO:0000313" key="3">
    <source>
        <dbReference type="Proteomes" id="UP000626109"/>
    </source>
</evidence>
<dbReference type="EMBL" id="CAJNNW010032161">
    <property type="protein sequence ID" value="CAE8711407.1"/>
    <property type="molecule type" value="Genomic_DNA"/>
</dbReference>
<organism evidence="2 3">
    <name type="scientific">Polarella glacialis</name>
    <name type="common">Dinoflagellate</name>
    <dbReference type="NCBI Taxonomy" id="89957"/>
    <lineage>
        <taxon>Eukaryota</taxon>
        <taxon>Sar</taxon>
        <taxon>Alveolata</taxon>
        <taxon>Dinophyceae</taxon>
        <taxon>Suessiales</taxon>
        <taxon>Suessiaceae</taxon>
        <taxon>Polarella</taxon>
    </lineage>
</organism>
<feature type="region of interest" description="Disordered" evidence="1">
    <location>
        <begin position="96"/>
        <end position="237"/>
    </location>
</feature>
<feature type="compositionally biased region" description="Low complexity" evidence="1">
    <location>
        <begin position="96"/>
        <end position="109"/>
    </location>
</feature>
<evidence type="ECO:0000313" key="2">
    <source>
        <dbReference type="EMBL" id="CAE8711407.1"/>
    </source>
</evidence>
<protein>
    <submittedName>
        <fullName evidence="2">Uncharacterized protein</fullName>
    </submittedName>
</protein>
<feature type="region of interest" description="Disordered" evidence="1">
    <location>
        <begin position="53"/>
        <end position="72"/>
    </location>
</feature>
<comment type="caution">
    <text evidence="2">The sequence shown here is derived from an EMBL/GenBank/DDBJ whole genome shotgun (WGS) entry which is preliminary data.</text>
</comment>
<feature type="compositionally biased region" description="Low complexity" evidence="1">
    <location>
        <begin position="214"/>
        <end position="224"/>
    </location>
</feature>
<name>A0A813KTE5_POLGL</name>
<evidence type="ECO:0000256" key="1">
    <source>
        <dbReference type="SAM" id="MobiDB-lite"/>
    </source>
</evidence>
<proteinExistence type="predicted"/>
<accession>A0A813KTE5</accession>
<feature type="compositionally biased region" description="Low complexity" evidence="1">
    <location>
        <begin position="184"/>
        <end position="199"/>
    </location>
</feature>
<sequence length="237" mass="24463">MVGTSIPFDTRFNVQRRHQITTCGTIVEVMISKHVDPRKQPAAHNVEAVMSAEEAAAEHSEEAAAEHTEAHASSVVLRSANALAVADDDVEAPLAEEAPASSAAPAPVAVEEDAEEAPPAPVSVEEEAEEAPPALAFVEEDAEEAPPAPVVEEDAEEAPPALAVGEDAEEAPPALAVEEDAEEAPASPGAASSTKAGGSRMRVSPDEARTYAGPSDPSDLPASDPLDRPVAQTRHDV</sequence>
<feature type="compositionally biased region" description="Basic and acidic residues" evidence="1">
    <location>
        <begin position="56"/>
        <end position="70"/>
    </location>
</feature>
<dbReference type="AlphaFoldDB" id="A0A813KTE5"/>
<gene>
    <name evidence="2" type="ORF">PGLA2088_LOCUS36451</name>
</gene>
<reference evidence="2" key="1">
    <citation type="submission" date="2021-02" db="EMBL/GenBank/DDBJ databases">
        <authorList>
            <person name="Dougan E. K."/>
            <person name="Rhodes N."/>
            <person name="Thang M."/>
            <person name="Chan C."/>
        </authorList>
    </citation>
    <scope>NUCLEOTIDE SEQUENCE</scope>
</reference>